<protein>
    <recommendedName>
        <fullName evidence="4">Bacterial Ig-like domain-containing protein</fullName>
    </recommendedName>
</protein>
<dbReference type="EMBL" id="MUFR01000181">
    <property type="protein sequence ID" value="OOF30602.1"/>
    <property type="molecule type" value="Genomic_DNA"/>
</dbReference>
<evidence type="ECO:0000256" key="1">
    <source>
        <dbReference type="SAM" id="MobiDB-lite"/>
    </source>
</evidence>
<evidence type="ECO:0000313" key="3">
    <source>
        <dbReference type="Proteomes" id="UP000189431"/>
    </source>
</evidence>
<feature type="compositionally biased region" description="Polar residues" evidence="1">
    <location>
        <begin position="1"/>
        <end position="15"/>
    </location>
</feature>
<dbReference type="RefSeq" id="WP_158075556.1">
    <property type="nucleotide sequence ID" value="NZ_MUFR01000181.1"/>
</dbReference>
<evidence type="ECO:0000313" key="2">
    <source>
        <dbReference type="EMBL" id="OOF30602.1"/>
    </source>
</evidence>
<reference evidence="3" key="1">
    <citation type="submission" date="2017-01" db="EMBL/GenBank/DDBJ databases">
        <title>Draft genome of the species Salinivibrio costicola subsp. alcaliphilus.</title>
        <authorList>
            <person name="Lopez-Hermoso C."/>
            <person name="De La Haba R."/>
            <person name="Sanchez-Porro C."/>
            <person name="Ventosa A."/>
        </authorList>
    </citation>
    <scope>NUCLEOTIDE SEQUENCE [LARGE SCALE GENOMIC DNA]</scope>
    <source>
        <strain evidence="3">CBH448</strain>
    </source>
</reference>
<feature type="non-terminal residue" evidence="2">
    <location>
        <position position="108"/>
    </location>
</feature>
<organism evidence="2 3">
    <name type="scientific">Salinivibrio costicola subsp. alcaliphilus</name>
    <dbReference type="NCBI Taxonomy" id="272773"/>
    <lineage>
        <taxon>Bacteria</taxon>
        <taxon>Pseudomonadati</taxon>
        <taxon>Pseudomonadota</taxon>
        <taxon>Gammaproteobacteria</taxon>
        <taxon>Vibrionales</taxon>
        <taxon>Vibrionaceae</taxon>
        <taxon>Salinivibrio</taxon>
    </lineage>
</organism>
<dbReference type="Proteomes" id="UP000189431">
    <property type="component" value="Unassembled WGS sequence"/>
</dbReference>
<accession>A0ABX3KLZ5</accession>
<sequence length="108" mass="10706">AGEDNSAPTVTITEDANNDGVISSDELDGQVDVNVDLPAGAVAGDTISVSDGTTTNDIVLADTDISNGSVATSFDAPAEGETLTVTAVLEDQFGNTSAEGSDSAVLDT</sequence>
<dbReference type="InterPro" id="IPR018247">
    <property type="entry name" value="EF_Hand_1_Ca_BS"/>
</dbReference>
<evidence type="ECO:0008006" key="4">
    <source>
        <dbReference type="Google" id="ProtNLM"/>
    </source>
</evidence>
<comment type="caution">
    <text evidence="2">The sequence shown here is derived from an EMBL/GenBank/DDBJ whole genome shotgun (WGS) entry which is preliminary data.</text>
</comment>
<dbReference type="Gene3D" id="2.60.40.10">
    <property type="entry name" value="Immunoglobulins"/>
    <property type="match status" value="1"/>
</dbReference>
<gene>
    <name evidence="2" type="ORF">BZJ21_15790</name>
</gene>
<dbReference type="PROSITE" id="PS00018">
    <property type="entry name" value="EF_HAND_1"/>
    <property type="match status" value="1"/>
</dbReference>
<proteinExistence type="predicted"/>
<name>A0ABX3KLZ5_SALCS</name>
<feature type="region of interest" description="Disordered" evidence="1">
    <location>
        <begin position="1"/>
        <end position="23"/>
    </location>
</feature>
<dbReference type="InterPro" id="IPR013783">
    <property type="entry name" value="Ig-like_fold"/>
</dbReference>
<keyword evidence="3" id="KW-1185">Reference proteome</keyword>
<feature type="non-terminal residue" evidence="2">
    <location>
        <position position="1"/>
    </location>
</feature>